<gene>
    <name evidence="1" type="ORF">NCTC10343_03202</name>
</gene>
<dbReference type="GeneID" id="93346556"/>
<proteinExistence type="predicted"/>
<protein>
    <submittedName>
        <fullName evidence="1">Uncharacterized protein</fullName>
    </submittedName>
</protein>
<sequence length="210" mass="24824">MINITDKCINRDGYQMIYVNTDSQQGELSNNEWQRDINKHLSTYQSIKDKEEISYNDLLDLSIEGISFWIKVMNTDCYNTSNVLIELTLQYVNKEVTYYISRETYYKIINQSDEKTKVLENTKATITAFNSMGFPYEMQTTIRETKEENNKLIVIHKPKRSRTLYKHTYEKDSELRIYDGWIDTGINDMGEYVSYQSTTTSIKKEPILIF</sequence>
<organism evidence="1 2">
    <name type="scientific">Paenibacillus polymyxa</name>
    <name type="common">Bacillus polymyxa</name>
    <dbReference type="NCBI Taxonomy" id="1406"/>
    <lineage>
        <taxon>Bacteria</taxon>
        <taxon>Bacillati</taxon>
        <taxon>Bacillota</taxon>
        <taxon>Bacilli</taxon>
        <taxon>Bacillales</taxon>
        <taxon>Paenibacillaceae</taxon>
        <taxon>Paenibacillus</taxon>
    </lineage>
</organism>
<dbReference type="RefSeq" id="WP_019687726.1">
    <property type="nucleotide sequence ID" value="NZ_CP036496.1"/>
</dbReference>
<reference evidence="1 2" key="1">
    <citation type="submission" date="2018-06" db="EMBL/GenBank/DDBJ databases">
        <authorList>
            <consortium name="Pathogen Informatics"/>
            <person name="Doyle S."/>
        </authorList>
    </citation>
    <scope>NUCLEOTIDE SEQUENCE [LARGE SCALE GENOMIC DNA]</scope>
    <source>
        <strain evidence="1 2">NCTC10343</strain>
    </source>
</reference>
<dbReference type="AlphaFoldDB" id="A0A378Y1A0"/>
<dbReference type="Proteomes" id="UP000254400">
    <property type="component" value="Unassembled WGS sequence"/>
</dbReference>
<dbReference type="EMBL" id="UGSC01000001">
    <property type="protein sequence ID" value="SUA70331.1"/>
    <property type="molecule type" value="Genomic_DNA"/>
</dbReference>
<name>A0A378Y1A0_PAEPO</name>
<evidence type="ECO:0000313" key="1">
    <source>
        <dbReference type="EMBL" id="SUA70331.1"/>
    </source>
</evidence>
<accession>A0A378Y1A0</accession>
<evidence type="ECO:0000313" key="2">
    <source>
        <dbReference type="Proteomes" id="UP000254400"/>
    </source>
</evidence>